<dbReference type="NCBIfam" id="TIGR03696">
    <property type="entry name" value="Rhs_assc_core"/>
    <property type="match status" value="1"/>
</dbReference>
<dbReference type="EMBL" id="JBHRYO010000002">
    <property type="protein sequence ID" value="MFC3757587.1"/>
    <property type="molecule type" value="Genomic_DNA"/>
</dbReference>
<dbReference type="InterPro" id="IPR050708">
    <property type="entry name" value="T6SS_VgrG/RHS"/>
</dbReference>
<evidence type="ECO:0000313" key="2">
    <source>
        <dbReference type="Proteomes" id="UP001595735"/>
    </source>
</evidence>
<name>A0ABV7XYK2_9FLAO</name>
<dbReference type="PANTHER" id="PTHR32305:SF15">
    <property type="entry name" value="PROTEIN RHSA-RELATED"/>
    <property type="match status" value="1"/>
</dbReference>
<reference evidence="2" key="1">
    <citation type="journal article" date="2019" name="Int. J. Syst. Evol. Microbiol.">
        <title>The Global Catalogue of Microorganisms (GCM) 10K type strain sequencing project: providing services to taxonomists for standard genome sequencing and annotation.</title>
        <authorList>
            <consortium name="The Broad Institute Genomics Platform"/>
            <consortium name="The Broad Institute Genome Sequencing Center for Infectious Disease"/>
            <person name="Wu L."/>
            <person name="Ma J."/>
        </authorList>
    </citation>
    <scope>NUCLEOTIDE SEQUENCE [LARGE SCALE GENOMIC DNA]</scope>
    <source>
        <strain evidence="2">CECT 7798</strain>
    </source>
</reference>
<dbReference type="PANTHER" id="PTHR32305">
    <property type="match status" value="1"/>
</dbReference>
<dbReference type="InterPro" id="IPR022385">
    <property type="entry name" value="Rhs_assc_core"/>
</dbReference>
<keyword evidence="2" id="KW-1185">Reference proteome</keyword>
<dbReference type="Gene3D" id="2.180.10.10">
    <property type="entry name" value="RHS repeat-associated core"/>
    <property type="match status" value="1"/>
</dbReference>
<comment type="caution">
    <text evidence="1">The sequence shown here is derived from an EMBL/GenBank/DDBJ whole genome shotgun (WGS) entry which is preliminary data.</text>
</comment>
<evidence type="ECO:0000313" key="1">
    <source>
        <dbReference type="EMBL" id="MFC3757587.1"/>
    </source>
</evidence>
<gene>
    <name evidence="1" type="ORF">ACFONJ_16535</name>
</gene>
<dbReference type="Proteomes" id="UP001595735">
    <property type="component" value="Unassembled WGS sequence"/>
</dbReference>
<accession>A0ABV7XYK2</accession>
<organism evidence="1 2">
    <name type="scientific">Chryseobacterium tructae</name>
    <dbReference type="NCBI Taxonomy" id="1037380"/>
    <lineage>
        <taxon>Bacteria</taxon>
        <taxon>Pseudomonadati</taxon>
        <taxon>Bacteroidota</taxon>
        <taxon>Flavobacteriia</taxon>
        <taxon>Flavobacteriales</taxon>
        <taxon>Weeksellaceae</taxon>
        <taxon>Chryseobacterium group</taxon>
        <taxon>Chryseobacterium</taxon>
    </lineage>
</organism>
<dbReference type="RefSeq" id="WP_290298822.1">
    <property type="nucleotide sequence ID" value="NZ_JAUFQR010000001.1"/>
</dbReference>
<proteinExistence type="predicted"/>
<sequence>MAYSAFSFDGGSPRCHTNPFVWHFWIVAASPLQQMDYQYNIRGWMTKINDPANLNGKLFGYEIRYNNPKISSKSPGRFNGNIAEIDWKNYSEGVLKRYNYEYDSLNRLKNGFYSEPDMTNPANGNFDEYLTYDLNGNINTLKRKAIPVSGQTSTLVDDLVYQYTGNRLNKVIENAMNDVGYEGGNNMIDYDLNGNMITMKDKGIQSIVYNYLNLPNSYSIIQNNPLGGSVSFGLSYLYRADGIKLRKINTSGGGGKGQSQTNDITDYLDGFQYRFYEVAGSCPWCRISVAFEQEAFKAENNKDIFKPKQPEWVLDFVPTTEGFYSFTENRYIYQYRDHLGNARLSYAKNSADALEIIDANNYYPFGLNHIGGIKGQLGGYLNYKYNGKELQESGMYDYGARFYMPDIGRWGVIDNKAEKYLSISPYTYAGNNPIAFMDPDGNELILSFATDTARKSYEDLVSASLGGKYSATYTKIEGTDTYKVTLNMVNKDTSITKEQQAFYDSYNEVVGAKEIVNQEVVENDKQADGGNFQTGKLDIADILEFDKAGKGGTSSAGALTHEHVEQLEKAKMGIPKGKLGKVEKDESGNIVNLPDFNKAHEKGKKAEDKVNGNRRIETDGPMSINLFEEKGRTKTNQAIWPNSTGGITVKKTKLP</sequence>
<protein>
    <submittedName>
        <fullName evidence="1">RHS repeat domain-containing protein</fullName>
    </submittedName>
</protein>